<feature type="signal peptide" evidence="1">
    <location>
        <begin position="1"/>
        <end position="35"/>
    </location>
</feature>
<evidence type="ECO:0000259" key="2">
    <source>
        <dbReference type="Pfam" id="PF13472"/>
    </source>
</evidence>
<dbReference type="SUPFAM" id="SSF52266">
    <property type="entry name" value="SGNH hydrolase"/>
    <property type="match status" value="1"/>
</dbReference>
<keyword evidence="4" id="KW-1185">Reference proteome</keyword>
<dbReference type="InterPro" id="IPR008265">
    <property type="entry name" value="Lipase_GDSL_AS"/>
</dbReference>
<organism evidence="3 4">
    <name type="scientific">Paragemmobacter amnigenus</name>
    <dbReference type="NCBI Taxonomy" id="2852097"/>
    <lineage>
        <taxon>Bacteria</taxon>
        <taxon>Pseudomonadati</taxon>
        <taxon>Pseudomonadota</taxon>
        <taxon>Alphaproteobacteria</taxon>
        <taxon>Rhodobacterales</taxon>
        <taxon>Paracoccaceae</taxon>
        <taxon>Paragemmobacter</taxon>
    </lineage>
</organism>
<dbReference type="PANTHER" id="PTHR30383:SF24">
    <property type="entry name" value="THIOESTERASE 1_PROTEASE 1_LYSOPHOSPHOLIPASE L1"/>
    <property type="match status" value="1"/>
</dbReference>
<feature type="chain" id="PRO_5046151457" evidence="1">
    <location>
        <begin position="36"/>
        <end position="226"/>
    </location>
</feature>
<dbReference type="RefSeq" id="WP_161761393.1">
    <property type="nucleotide sequence ID" value="NZ_JAAATX020000003.1"/>
</dbReference>
<dbReference type="PROSITE" id="PS01098">
    <property type="entry name" value="LIPASE_GDSL_SER"/>
    <property type="match status" value="1"/>
</dbReference>
<dbReference type="InterPro" id="IPR051532">
    <property type="entry name" value="Ester_Hydrolysis_Enzymes"/>
</dbReference>
<sequence length="226" mass="23669">MKIAFQLSKARYGARRRLRNITLALALCLPAAAQAETTIVALGDSLTAGYGLPEGDGLVPQMQAWLTAQGSDITLINAGVSGDTSAGGLSRLDWSLTPETDALIVTLGGNDLLRGIQPSETRSNIDSIVKQATERGLKVLIVPMEAPGNFGPDYKADFDALYPAIATTHGAAITQPFFRLLAPDATDPGQIAAFMQPDGLHPNKDGVAEIVARLGPAVLDLAKPTP</sequence>
<proteinExistence type="predicted"/>
<dbReference type="Gene3D" id="3.40.50.1110">
    <property type="entry name" value="SGNH hydrolase"/>
    <property type="match status" value="1"/>
</dbReference>
<dbReference type="InterPro" id="IPR036514">
    <property type="entry name" value="SGNH_hydro_sf"/>
</dbReference>
<dbReference type="EMBL" id="JAAATX020000003">
    <property type="protein sequence ID" value="MBU9697356.1"/>
    <property type="molecule type" value="Genomic_DNA"/>
</dbReference>
<evidence type="ECO:0000256" key="1">
    <source>
        <dbReference type="SAM" id="SignalP"/>
    </source>
</evidence>
<comment type="caution">
    <text evidence="3">The sequence shown here is derived from an EMBL/GenBank/DDBJ whole genome shotgun (WGS) entry which is preliminary data.</text>
</comment>
<reference evidence="3 4" key="1">
    <citation type="submission" date="2021-06" db="EMBL/GenBank/DDBJ databases">
        <title>Rhodobacteraceae bacterium strain HSP-20.</title>
        <authorList>
            <person name="Chen W.-M."/>
        </authorList>
    </citation>
    <scope>NUCLEOTIDE SEQUENCE [LARGE SCALE GENOMIC DNA]</scope>
    <source>
        <strain evidence="3 4">HSP-20</strain>
    </source>
</reference>
<accession>A0ABS6J0R7</accession>
<evidence type="ECO:0000313" key="4">
    <source>
        <dbReference type="Proteomes" id="UP000731907"/>
    </source>
</evidence>
<dbReference type="PANTHER" id="PTHR30383">
    <property type="entry name" value="THIOESTERASE 1/PROTEASE 1/LYSOPHOSPHOLIPASE L1"/>
    <property type="match status" value="1"/>
</dbReference>
<feature type="domain" description="SGNH hydrolase-type esterase" evidence="2">
    <location>
        <begin position="41"/>
        <end position="206"/>
    </location>
</feature>
<dbReference type="CDD" id="cd01822">
    <property type="entry name" value="Lysophospholipase_L1_like"/>
    <property type="match status" value="1"/>
</dbReference>
<evidence type="ECO:0000313" key="3">
    <source>
        <dbReference type="EMBL" id="MBU9697356.1"/>
    </source>
</evidence>
<dbReference type="Proteomes" id="UP000731907">
    <property type="component" value="Unassembled WGS sequence"/>
</dbReference>
<dbReference type="InterPro" id="IPR013830">
    <property type="entry name" value="SGNH_hydro"/>
</dbReference>
<keyword evidence="1" id="KW-0732">Signal</keyword>
<dbReference type="Pfam" id="PF13472">
    <property type="entry name" value="Lipase_GDSL_2"/>
    <property type="match status" value="1"/>
</dbReference>
<name>A0ABS6J0R7_9RHOB</name>
<protein>
    <submittedName>
        <fullName evidence="3">Arylesterase</fullName>
    </submittedName>
</protein>
<gene>
    <name evidence="3" type="ORF">GU927_005790</name>
</gene>